<evidence type="ECO:0000256" key="1">
    <source>
        <dbReference type="SAM" id="MobiDB-lite"/>
    </source>
</evidence>
<comment type="caution">
    <text evidence="2">The sequence shown here is derived from an EMBL/GenBank/DDBJ whole genome shotgun (WGS) entry which is preliminary data.</text>
</comment>
<evidence type="ECO:0000313" key="2">
    <source>
        <dbReference type="EMBL" id="KAG2626970.1"/>
    </source>
</evidence>
<evidence type="ECO:0000313" key="3">
    <source>
        <dbReference type="Proteomes" id="UP000823388"/>
    </source>
</evidence>
<feature type="compositionally biased region" description="Low complexity" evidence="1">
    <location>
        <begin position="68"/>
        <end position="86"/>
    </location>
</feature>
<dbReference type="EMBL" id="CM029041">
    <property type="protein sequence ID" value="KAG2626970.1"/>
    <property type="molecule type" value="Genomic_DNA"/>
</dbReference>
<gene>
    <name evidence="2" type="ORF">PVAP13_3KG485425</name>
</gene>
<feature type="compositionally biased region" description="Basic and acidic residues" evidence="1">
    <location>
        <begin position="1"/>
        <end position="20"/>
    </location>
</feature>
<feature type="region of interest" description="Disordered" evidence="1">
    <location>
        <begin position="1"/>
        <end position="30"/>
    </location>
</feature>
<organism evidence="2 3">
    <name type="scientific">Panicum virgatum</name>
    <name type="common">Blackwell switchgrass</name>
    <dbReference type="NCBI Taxonomy" id="38727"/>
    <lineage>
        <taxon>Eukaryota</taxon>
        <taxon>Viridiplantae</taxon>
        <taxon>Streptophyta</taxon>
        <taxon>Embryophyta</taxon>
        <taxon>Tracheophyta</taxon>
        <taxon>Spermatophyta</taxon>
        <taxon>Magnoliopsida</taxon>
        <taxon>Liliopsida</taxon>
        <taxon>Poales</taxon>
        <taxon>Poaceae</taxon>
        <taxon>PACMAD clade</taxon>
        <taxon>Panicoideae</taxon>
        <taxon>Panicodae</taxon>
        <taxon>Paniceae</taxon>
        <taxon>Panicinae</taxon>
        <taxon>Panicum</taxon>
        <taxon>Panicum sect. Hiantes</taxon>
    </lineage>
</organism>
<proteinExistence type="predicted"/>
<feature type="region of interest" description="Disordered" evidence="1">
    <location>
        <begin position="60"/>
        <end position="90"/>
    </location>
</feature>
<accession>A0A8T0UVY6</accession>
<name>A0A8T0UVY6_PANVG</name>
<protein>
    <submittedName>
        <fullName evidence="2">Uncharacterized protein</fullName>
    </submittedName>
</protein>
<keyword evidence="3" id="KW-1185">Reference proteome</keyword>
<dbReference type="AlphaFoldDB" id="A0A8T0UVY6"/>
<reference evidence="2" key="1">
    <citation type="submission" date="2020-05" db="EMBL/GenBank/DDBJ databases">
        <title>WGS assembly of Panicum virgatum.</title>
        <authorList>
            <person name="Lovell J.T."/>
            <person name="Jenkins J."/>
            <person name="Shu S."/>
            <person name="Juenger T.E."/>
            <person name="Schmutz J."/>
        </authorList>
    </citation>
    <scope>NUCLEOTIDE SEQUENCE</scope>
    <source>
        <strain evidence="2">AP13</strain>
    </source>
</reference>
<dbReference type="Proteomes" id="UP000823388">
    <property type="component" value="Chromosome 3K"/>
</dbReference>
<sequence>MDDTDGRGKPDSRDEAHLGDEGAESEQDGHCRQHRLGILRGHTFIHLGNRPFSFLSPSFSGPMGGTSSGAAGRGSPAAPKVRAVPRVPRHGGRRRWTQRWLCLIASSLSPPHCLQPPQALPTLGLSPSLPLRGSPSQSSCSLPPRCFRIFP</sequence>